<evidence type="ECO:0000256" key="9">
    <source>
        <dbReference type="ARBA" id="ARBA00022833"/>
    </source>
</evidence>
<gene>
    <name evidence="16" type="ORF">CLF_100555</name>
</gene>
<dbReference type="FunFam" id="6.10.140.2220:FF:000009">
    <property type="entry name" value="Zinc finger MYND domain-containing protein 10"/>
    <property type="match status" value="1"/>
</dbReference>
<dbReference type="InterPro" id="IPR052298">
    <property type="entry name" value="ZMYND10"/>
</dbReference>
<dbReference type="GO" id="GO:0008270">
    <property type="term" value="F:zinc ion binding"/>
    <property type="evidence" value="ECO:0007669"/>
    <property type="project" value="UniProtKB-KW"/>
</dbReference>
<dbReference type="InterPro" id="IPR002893">
    <property type="entry name" value="Znf_MYND"/>
</dbReference>
<keyword evidence="11" id="KW-0206">Cytoskeleton</keyword>
<evidence type="ECO:0000256" key="12">
    <source>
        <dbReference type="ARBA" id="ARBA00024190"/>
    </source>
</evidence>
<evidence type="ECO:0000256" key="3">
    <source>
        <dbReference type="ARBA" id="ARBA00005373"/>
    </source>
</evidence>
<dbReference type="EMBL" id="DF142845">
    <property type="protein sequence ID" value="GAA29109.2"/>
    <property type="molecule type" value="Genomic_DNA"/>
</dbReference>
<evidence type="ECO:0000256" key="8">
    <source>
        <dbReference type="ARBA" id="ARBA00022771"/>
    </source>
</evidence>
<organism evidence="16 17">
    <name type="scientific">Clonorchis sinensis</name>
    <name type="common">Chinese liver fluke</name>
    <dbReference type="NCBI Taxonomy" id="79923"/>
    <lineage>
        <taxon>Eukaryota</taxon>
        <taxon>Metazoa</taxon>
        <taxon>Spiralia</taxon>
        <taxon>Lophotrochozoa</taxon>
        <taxon>Platyhelminthes</taxon>
        <taxon>Trematoda</taxon>
        <taxon>Digenea</taxon>
        <taxon>Opisthorchiida</taxon>
        <taxon>Opisthorchiata</taxon>
        <taxon>Opisthorchiidae</taxon>
        <taxon>Clonorchis</taxon>
    </lineage>
</organism>
<keyword evidence="5" id="KW-1003">Cell membrane</keyword>
<evidence type="ECO:0000256" key="14">
    <source>
        <dbReference type="PROSITE-ProRule" id="PRU00134"/>
    </source>
</evidence>
<reference evidence="16" key="1">
    <citation type="journal article" date="2011" name="Genome Biol.">
        <title>The draft genome of the carcinogenic human liver fluke Clonorchis sinensis.</title>
        <authorList>
            <person name="Wang X."/>
            <person name="Chen W."/>
            <person name="Huang Y."/>
            <person name="Sun J."/>
            <person name="Men J."/>
            <person name="Liu H."/>
            <person name="Luo F."/>
            <person name="Guo L."/>
            <person name="Lv X."/>
            <person name="Deng C."/>
            <person name="Zhou C."/>
            <person name="Fan Y."/>
            <person name="Li X."/>
            <person name="Huang L."/>
            <person name="Hu Y."/>
            <person name="Liang C."/>
            <person name="Hu X."/>
            <person name="Xu J."/>
            <person name="Yu X."/>
        </authorList>
    </citation>
    <scope>NUCLEOTIDE SEQUENCE [LARGE SCALE GENOMIC DNA]</scope>
    <source>
        <strain evidence="16">Henan</strain>
    </source>
</reference>
<evidence type="ECO:0000256" key="10">
    <source>
        <dbReference type="ARBA" id="ARBA00023136"/>
    </source>
</evidence>
<name>H2KNQ1_CLOSI</name>
<keyword evidence="10" id="KW-0472">Membrane</keyword>
<dbReference type="PANTHER" id="PTHR13244:SF7">
    <property type="entry name" value="ZINC FINGER MYND DOMAIN-CONTAINING PROTEIN 10"/>
    <property type="match status" value="1"/>
</dbReference>
<protein>
    <recommendedName>
        <fullName evidence="4">Zinc finger MYND domain-containing protein 10</fullName>
    </recommendedName>
</protein>
<dbReference type="Pfam" id="PF01753">
    <property type="entry name" value="zf-MYND"/>
    <property type="match status" value="1"/>
</dbReference>
<keyword evidence="17" id="KW-1185">Reference proteome</keyword>
<dbReference type="SUPFAM" id="SSF144232">
    <property type="entry name" value="HIT/MYND zinc finger-like"/>
    <property type="match status" value="1"/>
</dbReference>
<evidence type="ECO:0000313" key="16">
    <source>
        <dbReference type="EMBL" id="GAA29109.2"/>
    </source>
</evidence>
<dbReference type="GO" id="GO:0120293">
    <property type="term" value="C:dynein axonemal particle"/>
    <property type="evidence" value="ECO:0007669"/>
    <property type="project" value="UniProtKB-SubCell"/>
</dbReference>
<evidence type="ECO:0000256" key="2">
    <source>
        <dbReference type="ARBA" id="ARBA00004300"/>
    </source>
</evidence>
<dbReference type="AlphaFoldDB" id="H2KNQ1"/>
<sequence>MTAEGSVYILFPGEAEAMVQGLEMVSYEEYGLERWYNYHSYLTKLNMQVSATSMIAGVNFHQAINSAQTQSDEFVKEYLVTHQKLDMLVADLVAIELWREKVFSLFLRDQVEPSSSFPIYTLLYHELLVANLLETVTFHADAMETLNDAAVDLSDWCYRALCHLVAEFPSEEKKQEFISMKDKVMDNNLGDLERQNRVISFDKGMKAVSLVRHLIDHSLSANSVLPLGVARRLLQTNDVVLVLCQLLEQAPWTAIGVDKETGKPQRLLWQESGIWIAEGKVRTPVGKTEGQIWLCLYQILLANHSSLRYDCSVGHRRAALLRIRPYLTEVKLDVLPVLIDLRRFLEQLSLSDNPGGVSNTSGVAEVCLVELVPEIREALCKKYAKKWKQTCRTFRELIESERGRQASRRAAMQWSDTFSEQHMEKLFASMGDGVLDGTANPLRNAPKCVVCGADAPKRCSRCRQEWYCRRECQVKHWPKHKKACDLLYNSEKA</sequence>
<dbReference type="PANTHER" id="PTHR13244">
    <property type="entry name" value="ZINC FINGER MYND DOMAIN CONTAINING PROTEIN 10"/>
    <property type="match status" value="1"/>
</dbReference>
<evidence type="ECO:0000256" key="11">
    <source>
        <dbReference type="ARBA" id="ARBA00023212"/>
    </source>
</evidence>
<evidence type="ECO:0000256" key="5">
    <source>
        <dbReference type="ARBA" id="ARBA00022475"/>
    </source>
</evidence>
<keyword evidence="8 14" id="KW-0863">Zinc-finger</keyword>
<keyword evidence="9" id="KW-0862">Zinc</keyword>
<evidence type="ECO:0000256" key="1">
    <source>
        <dbReference type="ARBA" id="ARBA00004221"/>
    </source>
</evidence>
<evidence type="ECO:0000313" key="17">
    <source>
        <dbReference type="Proteomes" id="UP000008909"/>
    </source>
</evidence>
<dbReference type="PROSITE" id="PS01360">
    <property type="entry name" value="ZF_MYND_1"/>
    <property type="match status" value="1"/>
</dbReference>
<accession>H2KNQ1</accession>
<feature type="domain" description="MYND-type" evidence="15">
    <location>
        <begin position="448"/>
        <end position="484"/>
    </location>
</feature>
<dbReference type="GO" id="GO:0016324">
    <property type="term" value="C:apical plasma membrane"/>
    <property type="evidence" value="ECO:0007669"/>
    <property type="project" value="UniProtKB-SubCell"/>
</dbReference>
<comment type="similarity">
    <text evidence="3">Belongs to the ZMYND10 family.</text>
</comment>
<evidence type="ECO:0000256" key="13">
    <source>
        <dbReference type="ARBA" id="ARBA00045527"/>
    </source>
</evidence>
<reference key="2">
    <citation type="submission" date="2011-10" db="EMBL/GenBank/DDBJ databases">
        <title>The genome and transcriptome sequence of Clonorchis sinensis provide insights into the carcinogenic liver fluke.</title>
        <authorList>
            <person name="Wang X."/>
            <person name="Huang Y."/>
            <person name="Chen W."/>
            <person name="Liu H."/>
            <person name="Guo L."/>
            <person name="Chen Y."/>
            <person name="Luo F."/>
            <person name="Zhou W."/>
            <person name="Sun J."/>
            <person name="Mao Q."/>
            <person name="Liang P."/>
            <person name="Zhou C."/>
            <person name="Tian Y."/>
            <person name="Men J."/>
            <person name="Lv X."/>
            <person name="Huang L."/>
            <person name="Zhou J."/>
            <person name="Hu Y."/>
            <person name="Li R."/>
            <person name="Zhang F."/>
            <person name="Lei H."/>
            <person name="Li X."/>
            <person name="Hu X."/>
            <person name="Liang C."/>
            <person name="Xu J."/>
            <person name="Wu Z."/>
            <person name="Yu X."/>
        </authorList>
    </citation>
    <scope>NUCLEOTIDE SEQUENCE</scope>
    <source>
        <strain>Henan</strain>
    </source>
</reference>
<dbReference type="PROSITE" id="PS50865">
    <property type="entry name" value="ZF_MYND_2"/>
    <property type="match status" value="1"/>
</dbReference>
<keyword evidence="6" id="KW-0963">Cytoplasm</keyword>
<dbReference type="GO" id="GO:0005813">
    <property type="term" value="C:centrosome"/>
    <property type="evidence" value="ECO:0007669"/>
    <property type="project" value="UniProtKB-SubCell"/>
</dbReference>
<evidence type="ECO:0000259" key="15">
    <source>
        <dbReference type="PROSITE" id="PS50865"/>
    </source>
</evidence>
<comment type="subcellular location">
    <subcellularLocation>
        <location evidence="1">Apical cell membrane</location>
    </subcellularLocation>
    <subcellularLocation>
        <location evidence="2">Cytoplasm</location>
        <location evidence="2">Cytoskeleton</location>
        <location evidence="2">Microtubule organizing center</location>
        <location evidence="2">Centrosome</location>
    </subcellularLocation>
    <subcellularLocation>
        <location evidence="12">Dynein axonemal particle</location>
    </subcellularLocation>
</comment>
<comment type="function">
    <text evidence="13">Plays a role in axonemal structure organization and motility. Involved in axonemal pre-assembly of inner and outer dynein arms (IDA and ODA, respectively) for proper axoneme building for cilia motility. May act by indirectly regulating transcription of dynein proteins.</text>
</comment>
<evidence type="ECO:0000256" key="6">
    <source>
        <dbReference type="ARBA" id="ARBA00022490"/>
    </source>
</evidence>
<dbReference type="Proteomes" id="UP000008909">
    <property type="component" value="Unassembled WGS sequence"/>
</dbReference>
<keyword evidence="7" id="KW-0479">Metal-binding</keyword>
<dbReference type="Gene3D" id="6.10.140.2220">
    <property type="match status" value="1"/>
</dbReference>
<proteinExistence type="inferred from homology"/>
<evidence type="ECO:0000256" key="7">
    <source>
        <dbReference type="ARBA" id="ARBA00022723"/>
    </source>
</evidence>
<evidence type="ECO:0000256" key="4">
    <source>
        <dbReference type="ARBA" id="ARBA00016317"/>
    </source>
</evidence>